<dbReference type="EMBL" id="DSVQ01000012">
    <property type="protein sequence ID" value="HGT39196.1"/>
    <property type="molecule type" value="Genomic_DNA"/>
</dbReference>
<feature type="region of interest" description="Disordered" evidence="1">
    <location>
        <begin position="162"/>
        <end position="219"/>
    </location>
</feature>
<sequence>MNWRIPLSAVVLSTATLSIGCATLDIPWFHSVPEASAKNPVVKILCLWEPSEGRDPHGLPCRGFAGQVLFLGNQGGTPVKVQGDVAIYVFDDFGTPEEQARPLHVFEFKGGSWDRHLKVGTFGPAYHVFVPYTRPGGYEANCSLRIKLMPYDGAPVVYSDPSNLPLKGKPRPFSPGTDQGSSAASESGPKLPPPPQVRTTSIPLDNRTTEVPASPLADERTRHMLESFLQSQLEEPSPAGASLEPNDAPRIRFDGRRVKLLKPETATGGHVSTEHPLYEHSGEQPLEERQPSLP</sequence>
<evidence type="ECO:0008006" key="3">
    <source>
        <dbReference type="Google" id="ProtNLM"/>
    </source>
</evidence>
<feature type="compositionally biased region" description="Polar residues" evidence="1">
    <location>
        <begin position="176"/>
        <end position="185"/>
    </location>
</feature>
<reference evidence="2" key="1">
    <citation type="journal article" date="2020" name="mSystems">
        <title>Genome- and Community-Level Interaction Insights into Carbon Utilization and Element Cycling Functions of Hydrothermarchaeota in Hydrothermal Sediment.</title>
        <authorList>
            <person name="Zhou Z."/>
            <person name="Liu Y."/>
            <person name="Xu W."/>
            <person name="Pan J."/>
            <person name="Luo Z.H."/>
            <person name="Li M."/>
        </authorList>
    </citation>
    <scope>NUCLEOTIDE SEQUENCE [LARGE SCALE GENOMIC DNA]</scope>
    <source>
        <strain evidence="2">SpSt-508</strain>
    </source>
</reference>
<organism evidence="2">
    <name type="scientific">Schlesneria paludicola</name>
    <dbReference type="NCBI Taxonomy" id="360056"/>
    <lineage>
        <taxon>Bacteria</taxon>
        <taxon>Pseudomonadati</taxon>
        <taxon>Planctomycetota</taxon>
        <taxon>Planctomycetia</taxon>
        <taxon>Planctomycetales</taxon>
        <taxon>Planctomycetaceae</taxon>
        <taxon>Schlesneria</taxon>
    </lineage>
</organism>
<proteinExistence type="predicted"/>
<feature type="compositionally biased region" description="Basic and acidic residues" evidence="1">
    <location>
        <begin position="247"/>
        <end position="257"/>
    </location>
</feature>
<accession>A0A7C4LL03</accession>
<evidence type="ECO:0000256" key="1">
    <source>
        <dbReference type="SAM" id="MobiDB-lite"/>
    </source>
</evidence>
<comment type="caution">
    <text evidence="2">The sequence shown here is derived from an EMBL/GenBank/DDBJ whole genome shotgun (WGS) entry which is preliminary data.</text>
</comment>
<evidence type="ECO:0000313" key="2">
    <source>
        <dbReference type="EMBL" id="HGT39196.1"/>
    </source>
</evidence>
<dbReference type="PROSITE" id="PS51257">
    <property type="entry name" value="PROKAR_LIPOPROTEIN"/>
    <property type="match status" value="1"/>
</dbReference>
<feature type="compositionally biased region" description="Basic and acidic residues" evidence="1">
    <location>
        <begin position="272"/>
        <end position="294"/>
    </location>
</feature>
<feature type="region of interest" description="Disordered" evidence="1">
    <location>
        <begin position="231"/>
        <end position="294"/>
    </location>
</feature>
<gene>
    <name evidence="2" type="ORF">ENS64_08035</name>
</gene>
<name>A0A7C4LL03_9PLAN</name>
<protein>
    <recommendedName>
        <fullName evidence="3">Lipoprotein</fullName>
    </recommendedName>
</protein>
<dbReference type="AlphaFoldDB" id="A0A7C4LL03"/>